<evidence type="ECO:0000313" key="1">
    <source>
        <dbReference type="EMBL" id="EME39832.1"/>
    </source>
</evidence>
<sequence length="126" mass="13883">MAMHPHYTVNKLVTFVVRARSSVGGAASMSSMLASFISQVMATYNKFIHSNVDAVPDLVACELCDLTKVTSLDSSSHTNGGYHLNGVAMRTRFKKDNDAVCRQWARDINEMWKNELQKQGKATANG</sequence>
<dbReference type="EMBL" id="KB446544">
    <property type="protein sequence ID" value="EME39832.1"/>
    <property type="molecule type" value="Genomic_DNA"/>
</dbReference>
<dbReference type="eggNOG" id="KOG1231">
    <property type="taxonomic scope" value="Eukaryota"/>
</dbReference>
<evidence type="ECO:0000313" key="2">
    <source>
        <dbReference type="Proteomes" id="UP000016933"/>
    </source>
</evidence>
<dbReference type="STRING" id="675120.N1PC97"/>
<reference evidence="1 2" key="2">
    <citation type="journal article" date="2012" name="PLoS Pathog.">
        <title>Diverse lifestyles and strategies of plant pathogenesis encoded in the genomes of eighteen Dothideomycetes fungi.</title>
        <authorList>
            <person name="Ohm R.A."/>
            <person name="Feau N."/>
            <person name="Henrissat B."/>
            <person name="Schoch C.L."/>
            <person name="Horwitz B.A."/>
            <person name="Barry K.W."/>
            <person name="Condon B.J."/>
            <person name="Copeland A.C."/>
            <person name="Dhillon B."/>
            <person name="Glaser F."/>
            <person name="Hesse C.N."/>
            <person name="Kosti I."/>
            <person name="LaButti K."/>
            <person name="Lindquist E.A."/>
            <person name="Lucas S."/>
            <person name="Salamov A.A."/>
            <person name="Bradshaw R.E."/>
            <person name="Ciuffetti L."/>
            <person name="Hamelin R.C."/>
            <person name="Kema G.H.J."/>
            <person name="Lawrence C."/>
            <person name="Scott J.A."/>
            <person name="Spatafora J.W."/>
            <person name="Turgeon B.G."/>
            <person name="de Wit P.J.G.M."/>
            <person name="Zhong S."/>
            <person name="Goodwin S.B."/>
            <person name="Grigoriev I.V."/>
        </authorList>
    </citation>
    <scope>NUCLEOTIDE SEQUENCE [LARGE SCALE GENOMIC DNA]</scope>
    <source>
        <strain evidence="2">NZE10 / CBS 128990</strain>
    </source>
</reference>
<protein>
    <submittedName>
        <fullName evidence="1">Uncharacterized protein</fullName>
    </submittedName>
</protein>
<dbReference type="AlphaFoldDB" id="N1PC97"/>
<organism evidence="1 2">
    <name type="scientific">Dothistroma septosporum (strain NZE10 / CBS 128990)</name>
    <name type="common">Red band needle blight fungus</name>
    <name type="synonym">Mycosphaerella pini</name>
    <dbReference type="NCBI Taxonomy" id="675120"/>
    <lineage>
        <taxon>Eukaryota</taxon>
        <taxon>Fungi</taxon>
        <taxon>Dikarya</taxon>
        <taxon>Ascomycota</taxon>
        <taxon>Pezizomycotina</taxon>
        <taxon>Dothideomycetes</taxon>
        <taxon>Dothideomycetidae</taxon>
        <taxon>Mycosphaerellales</taxon>
        <taxon>Mycosphaerellaceae</taxon>
        <taxon>Dothistroma</taxon>
    </lineage>
</organism>
<reference evidence="2" key="1">
    <citation type="journal article" date="2012" name="PLoS Genet.">
        <title>The genomes of the fungal plant pathogens Cladosporium fulvum and Dothistroma septosporum reveal adaptation to different hosts and lifestyles but also signatures of common ancestry.</title>
        <authorList>
            <person name="de Wit P.J.G.M."/>
            <person name="van der Burgt A."/>
            <person name="Oekmen B."/>
            <person name="Stergiopoulos I."/>
            <person name="Abd-Elsalam K.A."/>
            <person name="Aerts A.L."/>
            <person name="Bahkali A.H."/>
            <person name="Beenen H.G."/>
            <person name="Chettri P."/>
            <person name="Cox M.P."/>
            <person name="Datema E."/>
            <person name="de Vries R.P."/>
            <person name="Dhillon B."/>
            <person name="Ganley A.R."/>
            <person name="Griffiths S.A."/>
            <person name="Guo Y."/>
            <person name="Hamelin R.C."/>
            <person name="Henrissat B."/>
            <person name="Kabir M.S."/>
            <person name="Jashni M.K."/>
            <person name="Kema G."/>
            <person name="Klaubauf S."/>
            <person name="Lapidus A."/>
            <person name="Levasseur A."/>
            <person name="Lindquist E."/>
            <person name="Mehrabi R."/>
            <person name="Ohm R.A."/>
            <person name="Owen T.J."/>
            <person name="Salamov A."/>
            <person name="Schwelm A."/>
            <person name="Schijlen E."/>
            <person name="Sun H."/>
            <person name="van den Burg H.A."/>
            <person name="van Ham R.C.H.J."/>
            <person name="Zhang S."/>
            <person name="Goodwin S.B."/>
            <person name="Grigoriev I.V."/>
            <person name="Collemare J."/>
            <person name="Bradshaw R.E."/>
        </authorList>
    </citation>
    <scope>NUCLEOTIDE SEQUENCE [LARGE SCALE GENOMIC DNA]</scope>
    <source>
        <strain evidence="2">NZE10 / CBS 128990</strain>
    </source>
</reference>
<proteinExistence type="predicted"/>
<dbReference type="OrthoDB" id="415825at2759"/>
<name>N1PC97_DOTSN</name>
<dbReference type="Proteomes" id="UP000016933">
    <property type="component" value="Unassembled WGS sequence"/>
</dbReference>
<dbReference type="HOGENOM" id="CLU_1981556_0_0_1"/>
<gene>
    <name evidence="1" type="ORF">DOTSEDRAFT_27786</name>
</gene>
<keyword evidence="2" id="KW-1185">Reference proteome</keyword>
<accession>N1PC97</accession>